<dbReference type="PANTHER" id="PTHR33705:SF2">
    <property type="entry name" value="PHOSPHOCARRIER PROTEIN NPR"/>
    <property type="match status" value="1"/>
</dbReference>
<dbReference type="EMBL" id="JAUJWV010000001">
    <property type="protein sequence ID" value="MDN7242123.1"/>
    <property type="molecule type" value="Genomic_DNA"/>
</dbReference>
<dbReference type="InterPro" id="IPR050399">
    <property type="entry name" value="HPr"/>
</dbReference>
<dbReference type="PROSITE" id="PS00589">
    <property type="entry name" value="PTS_HPR_SER"/>
    <property type="match status" value="1"/>
</dbReference>
<protein>
    <submittedName>
        <fullName evidence="5">Phosphocarrier protein HPr</fullName>
    </submittedName>
</protein>
<evidence type="ECO:0000313" key="6">
    <source>
        <dbReference type="Proteomes" id="UP001172055"/>
    </source>
</evidence>
<sequence>MAEKTYKVISDTGIQARPAAQLVNLASQFEADISLKYNSKTVNLKSIMGVMSLAIGKGSEIIITAKGSGEQEALQKIDYFITNEIAE</sequence>
<proteinExistence type="predicted"/>
<dbReference type="Proteomes" id="UP001172055">
    <property type="component" value="Unassembled WGS sequence"/>
</dbReference>
<dbReference type="PANTHER" id="PTHR33705">
    <property type="entry name" value="PHOSPHOCARRIER PROTEIN HPR"/>
    <property type="match status" value="1"/>
</dbReference>
<organism evidence="5 6">
    <name type="scientific">Planococcus shixiaomingii</name>
    <dbReference type="NCBI Taxonomy" id="3058393"/>
    <lineage>
        <taxon>Bacteria</taxon>
        <taxon>Bacillati</taxon>
        <taxon>Bacillota</taxon>
        <taxon>Bacilli</taxon>
        <taxon>Bacillales</taxon>
        <taxon>Caryophanaceae</taxon>
        <taxon>Planococcus</taxon>
    </lineage>
</organism>
<dbReference type="SUPFAM" id="SSF55594">
    <property type="entry name" value="HPr-like"/>
    <property type="match status" value="1"/>
</dbReference>
<evidence type="ECO:0000256" key="1">
    <source>
        <dbReference type="ARBA" id="ARBA00004496"/>
    </source>
</evidence>
<keyword evidence="6" id="KW-1185">Reference proteome</keyword>
<dbReference type="CDD" id="cd00367">
    <property type="entry name" value="PTS-HPr_like"/>
    <property type="match status" value="1"/>
</dbReference>
<dbReference type="Gene3D" id="3.30.1340.10">
    <property type="entry name" value="HPr-like"/>
    <property type="match status" value="1"/>
</dbReference>
<dbReference type="PRINTS" id="PR00107">
    <property type="entry name" value="PHOSPHOCPHPR"/>
</dbReference>
<keyword evidence="3" id="KW-0598">Phosphotransferase system</keyword>
<dbReference type="InterPro" id="IPR002114">
    <property type="entry name" value="PTS_HPr_Ser_P_site"/>
</dbReference>
<keyword evidence="2" id="KW-0963">Cytoplasm</keyword>
<gene>
    <name evidence="5" type="ORF">QWY14_09950</name>
</gene>
<evidence type="ECO:0000259" key="4">
    <source>
        <dbReference type="PROSITE" id="PS51350"/>
    </source>
</evidence>
<dbReference type="PROSITE" id="PS51350">
    <property type="entry name" value="PTS_HPR_DOM"/>
    <property type="match status" value="1"/>
</dbReference>
<dbReference type="NCBIfam" id="TIGR01003">
    <property type="entry name" value="PTS_HPr_family"/>
    <property type="match status" value="1"/>
</dbReference>
<evidence type="ECO:0000313" key="5">
    <source>
        <dbReference type="EMBL" id="MDN7242123.1"/>
    </source>
</evidence>
<name>A0ABT8N301_9BACL</name>
<dbReference type="InterPro" id="IPR000032">
    <property type="entry name" value="HPr-like"/>
</dbReference>
<dbReference type="NCBIfam" id="NF010352">
    <property type="entry name" value="PRK13780.1"/>
    <property type="match status" value="1"/>
</dbReference>
<dbReference type="RefSeq" id="WP_301723632.1">
    <property type="nucleotide sequence ID" value="NZ_JAUJWV010000001.1"/>
</dbReference>
<comment type="subcellular location">
    <subcellularLocation>
        <location evidence="1">Cytoplasm</location>
    </subcellularLocation>
</comment>
<reference evidence="5 6" key="1">
    <citation type="submission" date="2023-06" db="EMBL/GenBank/DDBJ databases">
        <title>Novel species in genus Planococcus.</title>
        <authorList>
            <person name="Ning S."/>
        </authorList>
    </citation>
    <scope>NUCLEOTIDE SEQUENCE [LARGE SCALE GENOMIC DNA]</scope>
    <source>
        <strain evidence="5 6">N028</strain>
    </source>
</reference>
<dbReference type="InterPro" id="IPR035895">
    <property type="entry name" value="HPr-like_sf"/>
</dbReference>
<evidence type="ECO:0000256" key="3">
    <source>
        <dbReference type="ARBA" id="ARBA00022683"/>
    </source>
</evidence>
<dbReference type="Pfam" id="PF00381">
    <property type="entry name" value="PTS-HPr"/>
    <property type="match status" value="1"/>
</dbReference>
<comment type="caution">
    <text evidence="5">The sequence shown here is derived from an EMBL/GenBank/DDBJ whole genome shotgun (WGS) entry which is preliminary data.</text>
</comment>
<feature type="domain" description="HPr" evidence="4">
    <location>
        <begin position="1"/>
        <end position="87"/>
    </location>
</feature>
<evidence type="ECO:0000256" key="2">
    <source>
        <dbReference type="ARBA" id="ARBA00022490"/>
    </source>
</evidence>
<accession>A0ABT8N301</accession>